<dbReference type="Proteomes" id="UP000226420">
    <property type="component" value="Unassembled WGS sequence"/>
</dbReference>
<reference evidence="1 2" key="1">
    <citation type="submission" date="2016-10" db="EMBL/GenBank/DDBJ databases">
        <authorList>
            <person name="Varghese N."/>
            <person name="Submissions S."/>
        </authorList>
    </citation>
    <scope>NUCLEOTIDE SEQUENCE [LARGE SCALE GENOMIC DNA]</scope>
    <source>
        <strain evidence="1 2">DSM 5563</strain>
    </source>
</reference>
<gene>
    <name evidence="1" type="ORF">SAMN02745723_1091</name>
</gene>
<evidence type="ECO:0000313" key="1">
    <source>
        <dbReference type="EMBL" id="SFD15780.1"/>
    </source>
</evidence>
<organism evidence="1 2">
    <name type="scientific">Pragia fontium DSM 5563 = ATCC 49100</name>
    <dbReference type="NCBI Taxonomy" id="1122977"/>
    <lineage>
        <taxon>Bacteria</taxon>
        <taxon>Pseudomonadati</taxon>
        <taxon>Pseudomonadota</taxon>
        <taxon>Gammaproteobacteria</taxon>
        <taxon>Enterobacterales</taxon>
        <taxon>Budviciaceae</taxon>
        <taxon>Pragia</taxon>
    </lineage>
</organism>
<accession>A0AAJ5BHZ2</accession>
<sequence>LSLEVPISRYQISQRAYPETLPAIEYDEGLVVRKVQMNGHICLYGKRYLVSNAFWGYPVLVKETADEYERDIYFTHQRIAKIDLRRPLD</sequence>
<feature type="non-terminal residue" evidence="1">
    <location>
        <position position="1"/>
    </location>
</feature>
<dbReference type="AlphaFoldDB" id="A0AAJ5BHZ2"/>
<comment type="caution">
    <text evidence="1">The sequence shown here is derived from an EMBL/GenBank/DDBJ whole genome shotgun (WGS) entry which is preliminary data.</text>
</comment>
<proteinExistence type="predicted"/>
<dbReference type="EMBL" id="FOLW01000009">
    <property type="protein sequence ID" value="SFD15780.1"/>
    <property type="molecule type" value="Genomic_DNA"/>
</dbReference>
<name>A0AAJ5BHZ2_9GAMM</name>
<evidence type="ECO:0000313" key="2">
    <source>
        <dbReference type="Proteomes" id="UP000226420"/>
    </source>
</evidence>
<protein>
    <submittedName>
        <fullName evidence="1">Uncharacterized protein</fullName>
    </submittedName>
</protein>